<reference evidence="2" key="1">
    <citation type="submission" date="2020-03" db="EMBL/GenBank/DDBJ databases">
        <title>The deep terrestrial virosphere.</title>
        <authorList>
            <person name="Holmfeldt K."/>
            <person name="Nilsson E."/>
            <person name="Simone D."/>
            <person name="Lopez-Fernandez M."/>
            <person name="Wu X."/>
            <person name="de Brujin I."/>
            <person name="Lundin D."/>
            <person name="Andersson A."/>
            <person name="Bertilsson S."/>
            <person name="Dopson M."/>
        </authorList>
    </citation>
    <scope>NUCLEOTIDE SEQUENCE</scope>
    <source>
        <strain evidence="2">TM448B01589</strain>
    </source>
</reference>
<sequence>MKISTMFDDPTGKFSSTRFYSFLALLYFFFYVTYPMVKDKEPDFEMAVLIALMIFAPKLIGKFAERYMDRQKPA</sequence>
<name>A0A6M3XNM9_9ZZZZ</name>
<keyword evidence="1" id="KW-0472">Membrane</keyword>
<dbReference type="EMBL" id="MT144788">
    <property type="protein sequence ID" value="QJH99429.1"/>
    <property type="molecule type" value="Genomic_DNA"/>
</dbReference>
<keyword evidence="1" id="KW-0812">Transmembrane</keyword>
<proteinExistence type="predicted"/>
<evidence type="ECO:0000256" key="1">
    <source>
        <dbReference type="SAM" id="Phobius"/>
    </source>
</evidence>
<dbReference type="AlphaFoldDB" id="A0A6M3XNM9"/>
<keyword evidence="1" id="KW-1133">Transmembrane helix</keyword>
<accession>A0A6M3XNM9</accession>
<feature type="transmembrane region" description="Helical" evidence="1">
    <location>
        <begin position="20"/>
        <end position="37"/>
    </location>
</feature>
<evidence type="ECO:0000313" key="2">
    <source>
        <dbReference type="EMBL" id="QJH99429.1"/>
    </source>
</evidence>
<organism evidence="2">
    <name type="scientific">viral metagenome</name>
    <dbReference type="NCBI Taxonomy" id="1070528"/>
    <lineage>
        <taxon>unclassified sequences</taxon>
        <taxon>metagenomes</taxon>
        <taxon>organismal metagenomes</taxon>
    </lineage>
</organism>
<protein>
    <submittedName>
        <fullName evidence="2">Uncharacterized protein</fullName>
    </submittedName>
</protein>
<gene>
    <name evidence="2" type="ORF">TM448B01589_0005</name>
</gene>
<feature type="transmembrane region" description="Helical" evidence="1">
    <location>
        <begin position="43"/>
        <end position="61"/>
    </location>
</feature>